<evidence type="ECO:0000313" key="2">
    <source>
        <dbReference type="EMBL" id="QHU30155.1"/>
    </source>
</evidence>
<name>A0A6C0LJI2_9ZZZZ</name>
<organism evidence="2">
    <name type="scientific">viral metagenome</name>
    <dbReference type="NCBI Taxonomy" id="1070528"/>
    <lineage>
        <taxon>unclassified sequences</taxon>
        <taxon>metagenomes</taxon>
        <taxon>organismal metagenomes</taxon>
    </lineage>
</organism>
<reference evidence="2" key="1">
    <citation type="journal article" date="2020" name="Nature">
        <title>Giant virus diversity and host interactions through global metagenomics.</title>
        <authorList>
            <person name="Schulz F."/>
            <person name="Roux S."/>
            <person name="Paez-Espino D."/>
            <person name="Jungbluth S."/>
            <person name="Walsh D.A."/>
            <person name="Denef V.J."/>
            <person name="McMahon K.D."/>
            <person name="Konstantinidis K.T."/>
            <person name="Eloe-Fadrosh E.A."/>
            <person name="Kyrpides N.C."/>
            <person name="Woyke T."/>
        </authorList>
    </citation>
    <scope>NUCLEOTIDE SEQUENCE</scope>
    <source>
        <strain evidence="2">GVMAG-M-3300027833-11</strain>
    </source>
</reference>
<feature type="region of interest" description="Disordered" evidence="1">
    <location>
        <begin position="143"/>
        <end position="180"/>
    </location>
</feature>
<dbReference type="EMBL" id="MN740504">
    <property type="protein sequence ID" value="QHU30155.1"/>
    <property type="molecule type" value="Genomic_DNA"/>
</dbReference>
<feature type="compositionally biased region" description="Polar residues" evidence="1">
    <location>
        <begin position="147"/>
        <end position="160"/>
    </location>
</feature>
<evidence type="ECO:0000256" key="1">
    <source>
        <dbReference type="SAM" id="MobiDB-lite"/>
    </source>
</evidence>
<dbReference type="AlphaFoldDB" id="A0A6C0LJI2"/>
<protein>
    <submittedName>
        <fullName evidence="2">Uncharacterized protein</fullName>
    </submittedName>
</protein>
<feature type="compositionally biased region" description="Basic residues" evidence="1">
    <location>
        <begin position="161"/>
        <end position="172"/>
    </location>
</feature>
<accession>A0A6C0LJI2</accession>
<proteinExistence type="predicted"/>
<sequence length="180" mass="21335">MEEQNKTSKPEECQDLKNLQYKTMLLKGRRTLLLPKNTSDDTAGIEKLLEREMTLNKNISWSRLDRSDKMRKLEEYAETYSKKNQLSDKDRQRLSKYLNTALERNRLHKVREVKYNKETEIIEDIPCLLFNKDTRRFTLRRSEKRVSTLSSLGNGGSAQSTRKKRGNRKKKDTHLNDKLK</sequence>